<evidence type="ECO:0008006" key="6">
    <source>
        <dbReference type="Google" id="ProtNLM"/>
    </source>
</evidence>
<dbReference type="Pfam" id="PF06985">
    <property type="entry name" value="HET"/>
    <property type="match status" value="1"/>
</dbReference>
<evidence type="ECO:0000256" key="1">
    <source>
        <dbReference type="SAM" id="MobiDB-lite"/>
    </source>
</evidence>
<name>A0AAN6ZEA6_9PEZI</name>
<dbReference type="PANTHER" id="PTHR10622">
    <property type="entry name" value="HET DOMAIN-CONTAINING PROTEIN"/>
    <property type="match status" value="1"/>
</dbReference>
<feature type="domain" description="DUF8212" evidence="3">
    <location>
        <begin position="249"/>
        <end position="369"/>
    </location>
</feature>
<proteinExistence type="predicted"/>
<dbReference type="InterPro" id="IPR010730">
    <property type="entry name" value="HET"/>
</dbReference>
<dbReference type="Pfam" id="PF26640">
    <property type="entry name" value="DUF8212"/>
    <property type="match status" value="1"/>
</dbReference>
<gene>
    <name evidence="4" type="ORF">BT67DRAFT_433312</name>
</gene>
<organism evidence="4 5">
    <name type="scientific">Trichocladium antarcticum</name>
    <dbReference type="NCBI Taxonomy" id="1450529"/>
    <lineage>
        <taxon>Eukaryota</taxon>
        <taxon>Fungi</taxon>
        <taxon>Dikarya</taxon>
        <taxon>Ascomycota</taxon>
        <taxon>Pezizomycotina</taxon>
        <taxon>Sordariomycetes</taxon>
        <taxon>Sordariomycetidae</taxon>
        <taxon>Sordariales</taxon>
        <taxon>Chaetomiaceae</taxon>
        <taxon>Trichocladium</taxon>
    </lineage>
</organism>
<reference evidence="4" key="1">
    <citation type="journal article" date="2023" name="Mol. Phylogenet. Evol.">
        <title>Genome-scale phylogeny and comparative genomics of the fungal order Sordariales.</title>
        <authorList>
            <person name="Hensen N."/>
            <person name="Bonometti L."/>
            <person name="Westerberg I."/>
            <person name="Brannstrom I.O."/>
            <person name="Guillou S."/>
            <person name="Cros-Aarteil S."/>
            <person name="Calhoun S."/>
            <person name="Haridas S."/>
            <person name="Kuo A."/>
            <person name="Mondo S."/>
            <person name="Pangilinan J."/>
            <person name="Riley R."/>
            <person name="LaButti K."/>
            <person name="Andreopoulos B."/>
            <person name="Lipzen A."/>
            <person name="Chen C."/>
            <person name="Yan M."/>
            <person name="Daum C."/>
            <person name="Ng V."/>
            <person name="Clum A."/>
            <person name="Steindorff A."/>
            <person name="Ohm R.A."/>
            <person name="Martin F."/>
            <person name="Silar P."/>
            <person name="Natvig D.O."/>
            <person name="Lalanne C."/>
            <person name="Gautier V."/>
            <person name="Ament-Velasquez S.L."/>
            <person name="Kruys A."/>
            <person name="Hutchinson M.I."/>
            <person name="Powell A.J."/>
            <person name="Barry K."/>
            <person name="Miller A.N."/>
            <person name="Grigoriev I.V."/>
            <person name="Debuchy R."/>
            <person name="Gladieux P."/>
            <person name="Hiltunen Thoren M."/>
            <person name="Johannesson H."/>
        </authorList>
    </citation>
    <scope>NUCLEOTIDE SEQUENCE</scope>
    <source>
        <strain evidence="4">CBS 123565</strain>
    </source>
</reference>
<dbReference type="PANTHER" id="PTHR10622:SF10">
    <property type="entry name" value="HET DOMAIN-CONTAINING PROTEIN"/>
    <property type="match status" value="1"/>
</dbReference>
<dbReference type="Proteomes" id="UP001304895">
    <property type="component" value="Unassembled WGS sequence"/>
</dbReference>
<feature type="domain" description="Heterokaryon incompatibility" evidence="2">
    <location>
        <begin position="77"/>
        <end position="132"/>
    </location>
</feature>
<reference evidence="4" key="2">
    <citation type="submission" date="2023-05" db="EMBL/GenBank/DDBJ databases">
        <authorList>
            <consortium name="Lawrence Berkeley National Laboratory"/>
            <person name="Steindorff A."/>
            <person name="Hensen N."/>
            <person name="Bonometti L."/>
            <person name="Westerberg I."/>
            <person name="Brannstrom I.O."/>
            <person name="Guillou S."/>
            <person name="Cros-Aarteil S."/>
            <person name="Calhoun S."/>
            <person name="Haridas S."/>
            <person name="Kuo A."/>
            <person name="Mondo S."/>
            <person name="Pangilinan J."/>
            <person name="Riley R."/>
            <person name="Labutti K."/>
            <person name="Andreopoulos B."/>
            <person name="Lipzen A."/>
            <person name="Chen C."/>
            <person name="Yanf M."/>
            <person name="Daum C."/>
            <person name="Ng V."/>
            <person name="Clum A."/>
            <person name="Ohm R."/>
            <person name="Martin F."/>
            <person name="Silar P."/>
            <person name="Natvig D."/>
            <person name="Lalanne C."/>
            <person name="Gautier V."/>
            <person name="Ament-Velasquez S.L."/>
            <person name="Kruys A."/>
            <person name="Hutchinson M.I."/>
            <person name="Powell A.J."/>
            <person name="Barry K."/>
            <person name="Miller A.N."/>
            <person name="Grigoriev I.V."/>
            <person name="Debuchy R."/>
            <person name="Gladieux P."/>
            <person name="Thoren M.H."/>
            <person name="Johannesson H."/>
        </authorList>
    </citation>
    <scope>NUCLEOTIDE SEQUENCE</scope>
    <source>
        <strain evidence="4">CBS 123565</strain>
    </source>
</reference>
<evidence type="ECO:0000259" key="3">
    <source>
        <dbReference type="Pfam" id="PF26640"/>
    </source>
</evidence>
<keyword evidence="5" id="KW-1185">Reference proteome</keyword>
<evidence type="ECO:0000313" key="4">
    <source>
        <dbReference type="EMBL" id="KAK4135935.1"/>
    </source>
</evidence>
<evidence type="ECO:0000313" key="5">
    <source>
        <dbReference type="Proteomes" id="UP001304895"/>
    </source>
</evidence>
<evidence type="ECO:0000259" key="2">
    <source>
        <dbReference type="Pfam" id="PF06985"/>
    </source>
</evidence>
<accession>A0AAN6ZEA6</accession>
<comment type="caution">
    <text evidence="4">The sequence shown here is derived from an EMBL/GenBank/DDBJ whole genome shotgun (WGS) entry which is preliminary data.</text>
</comment>
<dbReference type="EMBL" id="MU853405">
    <property type="protein sequence ID" value="KAK4135935.1"/>
    <property type="molecule type" value="Genomic_DNA"/>
</dbReference>
<protein>
    <recommendedName>
        <fullName evidence="6">Heterokaryon incompatibility domain-containing protein</fullName>
    </recommendedName>
</protein>
<dbReference type="InterPro" id="IPR058525">
    <property type="entry name" value="DUF8212"/>
</dbReference>
<feature type="region of interest" description="Disordered" evidence="1">
    <location>
        <begin position="42"/>
        <end position="64"/>
    </location>
</feature>
<dbReference type="AlphaFoldDB" id="A0AAN6ZEA6"/>
<sequence>MVPRSTDSADAMRLMLLSNMLMAFRGEPSQFSRSASFPALTSGGYESDGSDDERNYRAVVPSPSPHALERKTGYSKIAYACRQAERDGYHYVWVDTCCIDKRSSAEMSEAINSMFSWYQQAAVCYAYLEDVHFDDYTEGYRTWQDQFGHSRWFARGWTLQELLAPRKVVFYAKGWRLLGTKSSLVKTIAKAARIDELTLLEPNLIRSASIAQRMSWAANRTTTRREDVAYSLLGILGVNMPILYGEGENAFLRLQEEIIKRSDDQSLFAWGILNHHRNTPLPHDADTDTDTDFDYESLTGSTPILAASPLAFAGMEHVVAASPSTSAQPAADYTMTNKGLHITLPLIPHPTNTTQHLAILACHLATDPTARLTIPLTIPLTAAGPTPNILLRSTPSPTPTPTPTPTASATDLAAAKPRTVYIPNAPAQIPRARRRRDDEILLFRASDLLAPGYAMIDVRGTDVCWDGRATGAGAGAGVGAGVGVGVGVHGRGVGGDGAGAELVAEAARVWEAPGSVEVGVVGGGDGGRAVRVDVVKPAAEGGGLGEERGVRGWAVRPGYEVKVFGHVTFAEKWEKEYQRTVQATVERKKNGVIELRLSSMLWQAAPVVQSAEELDQPS</sequence>